<evidence type="ECO:0000313" key="7">
    <source>
        <dbReference type="Proteomes" id="UP001381693"/>
    </source>
</evidence>
<dbReference type="InterPro" id="IPR020845">
    <property type="entry name" value="AMP-binding_CS"/>
</dbReference>
<dbReference type="Gene3D" id="3.40.50.12780">
    <property type="entry name" value="N-terminal domain of ligase-like"/>
    <property type="match status" value="2"/>
</dbReference>
<protein>
    <recommendedName>
        <fullName evidence="4">long-chain-fatty-acid--CoA ligase</fullName>
        <ecNumber evidence="4">6.2.1.3</ecNumber>
    </recommendedName>
</protein>
<keyword evidence="3" id="KW-0443">Lipid metabolism</keyword>
<dbReference type="SUPFAM" id="SSF56801">
    <property type="entry name" value="Acetyl-CoA synthetase-like"/>
    <property type="match status" value="1"/>
</dbReference>
<dbReference type="Proteomes" id="UP001381693">
    <property type="component" value="Unassembled WGS sequence"/>
</dbReference>
<dbReference type="Pfam" id="PF23562">
    <property type="entry name" value="AMP-binding_C_3"/>
    <property type="match status" value="1"/>
</dbReference>
<dbReference type="GO" id="GO:0005783">
    <property type="term" value="C:endoplasmic reticulum"/>
    <property type="evidence" value="ECO:0007669"/>
    <property type="project" value="TreeGrafter"/>
</dbReference>
<evidence type="ECO:0000259" key="5">
    <source>
        <dbReference type="Pfam" id="PF00501"/>
    </source>
</evidence>
<evidence type="ECO:0000256" key="2">
    <source>
        <dbReference type="ARBA" id="ARBA00022832"/>
    </source>
</evidence>
<proteinExistence type="predicted"/>
<reference evidence="6 7" key="1">
    <citation type="submission" date="2023-11" db="EMBL/GenBank/DDBJ databases">
        <title>Halocaridina rubra genome assembly.</title>
        <authorList>
            <person name="Smith C."/>
        </authorList>
    </citation>
    <scope>NUCLEOTIDE SEQUENCE [LARGE SCALE GENOMIC DNA]</scope>
    <source>
        <strain evidence="6">EP-1</strain>
        <tissue evidence="6">Whole</tissue>
    </source>
</reference>
<dbReference type="EC" id="6.2.1.3" evidence="4"/>
<accession>A0AAN8XCI0</accession>
<evidence type="ECO:0000313" key="6">
    <source>
        <dbReference type="EMBL" id="KAK7077908.1"/>
    </source>
</evidence>
<dbReference type="InterPro" id="IPR000873">
    <property type="entry name" value="AMP-dep_synth/lig_dom"/>
</dbReference>
<dbReference type="InterPro" id="IPR042099">
    <property type="entry name" value="ANL_N_sf"/>
</dbReference>
<comment type="caution">
    <text evidence="6">The sequence shown here is derived from an EMBL/GenBank/DDBJ whole genome shotgun (WGS) entry which is preliminary data.</text>
</comment>
<name>A0AAN8XCI0_HALRR</name>
<organism evidence="6 7">
    <name type="scientific">Halocaridina rubra</name>
    <name type="common">Hawaiian red shrimp</name>
    <dbReference type="NCBI Taxonomy" id="373956"/>
    <lineage>
        <taxon>Eukaryota</taxon>
        <taxon>Metazoa</taxon>
        <taxon>Ecdysozoa</taxon>
        <taxon>Arthropoda</taxon>
        <taxon>Crustacea</taxon>
        <taxon>Multicrustacea</taxon>
        <taxon>Malacostraca</taxon>
        <taxon>Eumalacostraca</taxon>
        <taxon>Eucarida</taxon>
        <taxon>Decapoda</taxon>
        <taxon>Pleocyemata</taxon>
        <taxon>Caridea</taxon>
        <taxon>Atyoidea</taxon>
        <taxon>Atyidae</taxon>
        <taxon>Halocaridina</taxon>
    </lineage>
</organism>
<evidence type="ECO:0000256" key="3">
    <source>
        <dbReference type="ARBA" id="ARBA00023098"/>
    </source>
</evidence>
<evidence type="ECO:0000256" key="1">
    <source>
        <dbReference type="ARBA" id="ARBA00022598"/>
    </source>
</evidence>
<gene>
    <name evidence="6" type="primary">ACSBG1_1</name>
    <name evidence="6" type="ORF">SK128_006176</name>
</gene>
<dbReference type="GO" id="GO:0016020">
    <property type="term" value="C:membrane"/>
    <property type="evidence" value="ECO:0007669"/>
    <property type="project" value="TreeGrafter"/>
</dbReference>
<sequence length="708" mass="78927">MACAFAVKPLRTVRVLFHISSVSRRFLQSGSTVTSTPYRYGPDQILPATSYKTWEADGAVKLQITEEEFKSKPPVSVFSLLHRTATAYPDTPALAVKRDGEWKYWSYKEYYNESRQVAKAFIRLGLQRFHGVCIMGANAPEWVIANFGAIYAGGLSAGVYPTSTPDACKHVADNCKAQILVLEDKACINKFLAVRECLPHLKAIVQWSGMPCAEGILSWNDVLEIGNAEKEDELEERLSLSAINQCCYITYTSGTTGPPKGVMCSQDSLTFVGDMYLINNEHIFGKERLLSYLPLCHIAAQVVDIYTSISILSTLYFAEPDALKGSLGKTLQEVRPTSFMGVPRVWEKLFEGVSLAASQMSLPKKILLKWARFHGLNYYKAMIENRKLSPYESFCNSLAKKLILDKVKRAIGLDCIRQCISVAAPVDDKILEFFLGLDLPVVDCYGMSENITVCAFSFAKPGKLKPGSCGKIVPQTSVKLVDIPGGKPGEGEVCMRGRPIFMGYLRMPERTLETLDDEGWLHSGDVGRFDEDGFLYLTARIKELVITAGGENIAPVLIEEYVKKELPFISNAMIVGDNRKYLSVLLTLKAEVDENTAESLPTLIPYCQKVLNRIGSSARTVPEAIKEVVEHPKGPLASEIQYGIQRYNDIHAISNAQKIQRWTILPSDFSIFSGEYNSTLKLKRFFVLDKYKDLIDNMYTTPNPWGDA</sequence>
<keyword evidence="7" id="KW-1185">Reference proteome</keyword>
<dbReference type="PROSITE" id="PS00455">
    <property type="entry name" value="AMP_BINDING"/>
    <property type="match status" value="1"/>
</dbReference>
<dbReference type="Pfam" id="PF00501">
    <property type="entry name" value="AMP-binding"/>
    <property type="match status" value="1"/>
</dbReference>
<dbReference type="EMBL" id="JAXCGZ010008149">
    <property type="protein sequence ID" value="KAK7077908.1"/>
    <property type="molecule type" value="Genomic_DNA"/>
</dbReference>
<feature type="domain" description="AMP-dependent synthetase/ligase" evidence="5">
    <location>
        <begin position="82"/>
        <end position="505"/>
    </location>
</feature>
<evidence type="ECO:0000256" key="4">
    <source>
        <dbReference type="ARBA" id="ARBA00026121"/>
    </source>
</evidence>
<keyword evidence="1" id="KW-0436">Ligase</keyword>
<dbReference type="AlphaFoldDB" id="A0AAN8XCI0"/>
<dbReference type="PANTHER" id="PTHR43272:SF32">
    <property type="entry name" value="AMP-DEPENDENT SYNTHETASE_LIGASE DOMAIN-CONTAINING PROTEIN"/>
    <property type="match status" value="1"/>
</dbReference>
<keyword evidence="2" id="KW-0276">Fatty acid metabolism</keyword>
<dbReference type="PANTHER" id="PTHR43272">
    <property type="entry name" value="LONG-CHAIN-FATTY-ACID--COA LIGASE"/>
    <property type="match status" value="1"/>
</dbReference>
<dbReference type="GO" id="GO:0004467">
    <property type="term" value="F:long-chain fatty acid-CoA ligase activity"/>
    <property type="evidence" value="ECO:0007669"/>
    <property type="project" value="UniProtKB-EC"/>
</dbReference>